<feature type="non-terminal residue" evidence="1">
    <location>
        <position position="1"/>
    </location>
</feature>
<name>X1CSG5_9ZZZZ</name>
<proteinExistence type="predicted"/>
<evidence type="ECO:0008006" key="2">
    <source>
        <dbReference type="Google" id="ProtNLM"/>
    </source>
</evidence>
<comment type="caution">
    <text evidence="1">The sequence shown here is derived from an EMBL/GenBank/DDBJ whole genome shotgun (WGS) entry which is preliminary data.</text>
</comment>
<dbReference type="SUPFAM" id="SSF48452">
    <property type="entry name" value="TPR-like"/>
    <property type="match status" value="1"/>
</dbReference>
<dbReference type="AlphaFoldDB" id="X1CSG5"/>
<protein>
    <recommendedName>
        <fullName evidence="2">MalT-like TPR region domain-containing protein</fullName>
    </recommendedName>
</protein>
<dbReference type="InterPro" id="IPR011990">
    <property type="entry name" value="TPR-like_helical_dom_sf"/>
</dbReference>
<evidence type="ECO:0000313" key="1">
    <source>
        <dbReference type="EMBL" id="GAH10732.1"/>
    </source>
</evidence>
<dbReference type="EMBL" id="BART01033755">
    <property type="protein sequence ID" value="GAH10732.1"/>
    <property type="molecule type" value="Genomic_DNA"/>
</dbReference>
<sequence>VAVYLLYLVPLLLEKGDYSLAKKSILECLTRFKRIKRYDALGWAYYKLVQVFLSQDDISQAKKYLDLIGSQNIEFGNEANWIDYKHLAEENVYSQIPEKDMLSLWIPLFVHSLINFGLFSIQI</sequence>
<organism evidence="1">
    <name type="scientific">marine sediment metagenome</name>
    <dbReference type="NCBI Taxonomy" id="412755"/>
    <lineage>
        <taxon>unclassified sequences</taxon>
        <taxon>metagenomes</taxon>
        <taxon>ecological metagenomes</taxon>
    </lineage>
</organism>
<accession>X1CSG5</accession>
<reference evidence="1" key="1">
    <citation type="journal article" date="2014" name="Front. Microbiol.">
        <title>High frequency of phylogenetically diverse reductive dehalogenase-homologous genes in deep subseafloor sedimentary metagenomes.</title>
        <authorList>
            <person name="Kawai M."/>
            <person name="Futagami T."/>
            <person name="Toyoda A."/>
            <person name="Takaki Y."/>
            <person name="Nishi S."/>
            <person name="Hori S."/>
            <person name="Arai W."/>
            <person name="Tsubouchi T."/>
            <person name="Morono Y."/>
            <person name="Uchiyama I."/>
            <person name="Ito T."/>
            <person name="Fujiyama A."/>
            <person name="Inagaki F."/>
            <person name="Takami H."/>
        </authorList>
    </citation>
    <scope>NUCLEOTIDE SEQUENCE</scope>
    <source>
        <strain evidence="1">Expedition CK06-06</strain>
    </source>
</reference>
<gene>
    <name evidence="1" type="ORF">S01H4_57889</name>
</gene>